<dbReference type="Pfam" id="PF01150">
    <property type="entry name" value="GDA1_CD39"/>
    <property type="match status" value="1"/>
</dbReference>
<comment type="similarity">
    <text evidence="1">Belongs to the GDA1/CD39 NTPase family.</text>
</comment>
<feature type="active site" description="Proton acceptor" evidence="3">
    <location>
        <position position="156"/>
    </location>
</feature>
<reference evidence="5" key="1">
    <citation type="submission" date="2021-01" db="EMBL/GenBank/DDBJ databases">
        <authorList>
            <consortium name="Genoscope - CEA"/>
            <person name="William W."/>
        </authorList>
    </citation>
    <scope>NUCLEOTIDE SEQUENCE</scope>
</reference>
<organism evidence="5 6">
    <name type="scientific">Paramecium octaurelia</name>
    <dbReference type="NCBI Taxonomy" id="43137"/>
    <lineage>
        <taxon>Eukaryota</taxon>
        <taxon>Sar</taxon>
        <taxon>Alveolata</taxon>
        <taxon>Ciliophora</taxon>
        <taxon>Intramacronucleata</taxon>
        <taxon>Oligohymenophorea</taxon>
        <taxon>Peniculida</taxon>
        <taxon>Parameciidae</taxon>
        <taxon>Paramecium</taxon>
    </lineage>
</organism>
<dbReference type="EMBL" id="CAJJDP010000087">
    <property type="protein sequence ID" value="CAD8186828.1"/>
    <property type="molecule type" value="Genomic_DNA"/>
</dbReference>
<dbReference type="Proteomes" id="UP000683925">
    <property type="component" value="Unassembled WGS sequence"/>
</dbReference>
<feature type="binding site" evidence="4">
    <location>
        <begin position="182"/>
        <end position="186"/>
    </location>
    <ligand>
        <name>ATP</name>
        <dbReference type="ChEBI" id="CHEBI:30616"/>
    </ligand>
</feature>
<sequence length="430" mass="48338">MLLVATLISAVYSFRFLATDDNLQSTPQCYGAIFDAGSSGTRVYVYQWSCREGWTLPMIDLSETSNDKKQEPGLATFANNLDKIQAYLEPLINFTYNVVPENMYQFTPIMLGATAGLRQLTQVQQNQIIQTVQQVFNSTKFYYSPDWVRVLTGQEEGMYMWMSVFYLLNQQVKSLLTLDLGGASTQNAFPYNNTGPDFVLLNVRPNVSNFSLYSVSYLGYGNDQARQSILKSSIQQGDDTIYSPCFQKDYSGNVTIEEKFYKIQGVGNLATCQQLISSFLNTTVTTSINQSYEPPVTNQTIYGTNGIVTMAKFFNLPTFNKQGYLAQLQSFTNLNWQQAVEAYPNNPYLSNLYFMGTYVYMLIYDGYNIPSTSIVQAPSSINGISPSWTLAACSYQLAQINCTDDSPVCQFNAYSSIIAMFWVFALGFIN</sequence>
<keyword evidence="6" id="KW-1185">Reference proteome</keyword>
<evidence type="ECO:0000256" key="2">
    <source>
        <dbReference type="ARBA" id="ARBA00022801"/>
    </source>
</evidence>
<proteinExistence type="inferred from homology"/>
<dbReference type="GO" id="GO:0017110">
    <property type="term" value="F:nucleoside diphosphate phosphatase activity"/>
    <property type="evidence" value="ECO:0007669"/>
    <property type="project" value="TreeGrafter"/>
</dbReference>
<dbReference type="PANTHER" id="PTHR11782">
    <property type="entry name" value="ADENOSINE/GUANOSINE DIPHOSPHATASE"/>
    <property type="match status" value="1"/>
</dbReference>
<dbReference type="GO" id="GO:0016020">
    <property type="term" value="C:membrane"/>
    <property type="evidence" value="ECO:0007669"/>
    <property type="project" value="TreeGrafter"/>
</dbReference>
<evidence type="ECO:0000313" key="6">
    <source>
        <dbReference type="Proteomes" id="UP000683925"/>
    </source>
</evidence>
<keyword evidence="2" id="KW-0378">Hydrolase</keyword>
<gene>
    <name evidence="5" type="ORF">POCTA_138.1.T0880239</name>
</gene>
<evidence type="ECO:0000313" key="5">
    <source>
        <dbReference type="EMBL" id="CAD8186828.1"/>
    </source>
</evidence>
<dbReference type="OrthoDB" id="6372431at2759"/>
<evidence type="ECO:0000256" key="1">
    <source>
        <dbReference type="ARBA" id="ARBA00009283"/>
    </source>
</evidence>
<dbReference type="InterPro" id="IPR000407">
    <property type="entry name" value="GDA1_CD39_NTPase"/>
</dbReference>
<keyword evidence="4" id="KW-0067">ATP-binding</keyword>
<accession>A0A8S1W9C0</accession>
<dbReference type="OMA" id="ENPFHRH"/>
<evidence type="ECO:0000256" key="3">
    <source>
        <dbReference type="PIRSR" id="PIRSR600407-1"/>
    </source>
</evidence>
<protein>
    <submittedName>
        <fullName evidence="5">Uncharacterized protein</fullName>
    </submittedName>
</protein>
<dbReference type="AlphaFoldDB" id="A0A8S1W9C0"/>
<dbReference type="GO" id="GO:0009134">
    <property type="term" value="P:nucleoside diphosphate catabolic process"/>
    <property type="evidence" value="ECO:0007669"/>
    <property type="project" value="TreeGrafter"/>
</dbReference>
<comment type="caution">
    <text evidence="5">The sequence shown here is derived from an EMBL/GenBank/DDBJ whole genome shotgun (WGS) entry which is preliminary data.</text>
</comment>
<dbReference type="CDD" id="cd24003">
    <property type="entry name" value="ASKHA_NBD_GDA1_CD39_NTPase"/>
    <property type="match status" value="1"/>
</dbReference>
<name>A0A8S1W9C0_PAROT</name>
<dbReference type="GO" id="GO:0005524">
    <property type="term" value="F:ATP binding"/>
    <property type="evidence" value="ECO:0007669"/>
    <property type="project" value="UniProtKB-KW"/>
</dbReference>
<evidence type="ECO:0000256" key="4">
    <source>
        <dbReference type="PIRSR" id="PIRSR600407-2"/>
    </source>
</evidence>
<dbReference type="PANTHER" id="PTHR11782:SF83">
    <property type="entry name" value="GUANOSINE-DIPHOSPHATASE"/>
    <property type="match status" value="1"/>
</dbReference>
<keyword evidence="4" id="KW-0547">Nucleotide-binding</keyword>